<evidence type="ECO:0000256" key="3">
    <source>
        <dbReference type="ARBA" id="ARBA00023163"/>
    </source>
</evidence>
<keyword evidence="2" id="KW-0805">Transcription regulation</keyword>
<evidence type="ECO:0000256" key="2">
    <source>
        <dbReference type="ARBA" id="ARBA00023015"/>
    </source>
</evidence>
<protein>
    <recommendedName>
        <fullName evidence="5">Velvet domain-containing protein</fullName>
    </recommendedName>
</protein>
<dbReference type="EMBL" id="JADGJW010000452">
    <property type="protein sequence ID" value="KAJ3216947.1"/>
    <property type="molecule type" value="Genomic_DNA"/>
</dbReference>
<sequence length="242" mass="27796">MINDVTTADVQNKKKRIFDSIDNEDNSQFNNTNSLKADVSSNDLLESSLRRMKHRSIEGNKQYKLVMRQEPVHVRMCGGSDKDRRTIDPPPIVEVLEVDEAGQLYPIIKDSGFFIMRVELWNEAKTERAKIRKRINKDLPLILGDLVMGSRVLLDDLGRTGTFFVFDDISVRYQGRFSLKFKFYDLESEDENDCLVSKATIKTDIFSENFVAITAREFPGMLKSSQITKVFKTQGLKLSVRN</sequence>
<comment type="subcellular location">
    <subcellularLocation>
        <location evidence="1">Nucleus</location>
    </subcellularLocation>
</comment>
<dbReference type="PROSITE" id="PS51821">
    <property type="entry name" value="VELVET"/>
    <property type="match status" value="1"/>
</dbReference>
<dbReference type="PANTHER" id="PTHR33572:SF3">
    <property type="entry name" value="VELVET COMPLEX SUBUNIT B"/>
    <property type="match status" value="1"/>
</dbReference>
<dbReference type="Pfam" id="PF11754">
    <property type="entry name" value="Velvet"/>
    <property type="match status" value="2"/>
</dbReference>
<keyword evidence="3" id="KW-0804">Transcription</keyword>
<comment type="caution">
    <text evidence="6">The sequence shown here is derived from an EMBL/GenBank/DDBJ whole genome shotgun (WGS) entry which is preliminary data.</text>
</comment>
<dbReference type="Gene3D" id="2.60.40.3960">
    <property type="entry name" value="Velvet domain"/>
    <property type="match status" value="1"/>
</dbReference>
<evidence type="ECO:0000256" key="1">
    <source>
        <dbReference type="ARBA" id="ARBA00004123"/>
    </source>
</evidence>
<dbReference type="InterPro" id="IPR037525">
    <property type="entry name" value="Velvet_dom"/>
</dbReference>
<dbReference type="PANTHER" id="PTHR33572">
    <property type="entry name" value="SPORE DEVELOPMENT REGULATOR VOSA"/>
    <property type="match status" value="1"/>
</dbReference>
<dbReference type="Proteomes" id="UP001211065">
    <property type="component" value="Unassembled WGS sequence"/>
</dbReference>
<proteinExistence type="predicted"/>
<evidence type="ECO:0000313" key="7">
    <source>
        <dbReference type="Proteomes" id="UP001211065"/>
    </source>
</evidence>
<keyword evidence="7" id="KW-1185">Reference proteome</keyword>
<gene>
    <name evidence="6" type="ORF">HK099_005673</name>
</gene>
<evidence type="ECO:0000313" key="6">
    <source>
        <dbReference type="EMBL" id="KAJ3216947.1"/>
    </source>
</evidence>
<reference evidence="6" key="1">
    <citation type="submission" date="2020-05" db="EMBL/GenBank/DDBJ databases">
        <title>Phylogenomic resolution of chytrid fungi.</title>
        <authorList>
            <person name="Stajich J.E."/>
            <person name="Amses K."/>
            <person name="Simmons R."/>
            <person name="Seto K."/>
            <person name="Myers J."/>
            <person name="Bonds A."/>
            <person name="Quandt C.A."/>
            <person name="Barry K."/>
            <person name="Liu P."/>
            <person name="Grigoriev I."/>
            <person name="Longcore J.E."/>
            <person name="James T.Y."/>
        </authorList>
    </citation>
    <scope>NUCLEOTIDE SEQUENCE</scope>
    <source>
        <strain evidence="6">JEL0476</strain>
    </source>
</reference>
<organism evidence="6 7">
    <name type="scientific">Clydaea vesicula</name>
    <dbReference type="NCBI Taxonomy" id="447962"/>
    <lineage>
        <taxon>Eukaryota</taxon>
        <taxon>Fungi</taxon>
        <taxon>Fungi incertae sedis</taxon>
        <taxon>Chytridiomycota</taxon>
        <taxon>Chytridiomycota incertae sedis</taxon>
        <taxon>Chytridiomycetes</taxon>
        <taxon>Lobulomycetales</taxon>
        <taxon>Lobulomycetaceae</taxon>
        <taxon>Clydaea</taxon>
    </lineage>
</organism>
<accession>A0AAD5TYG8</accession>
<evidence type="ECO:0000256" key="4">
    <source>
        <dbReference type="ARBA" id="ARBA00023242"/>
    </source>
</evidence>
<dbReference type="InterPro" id="IPR038491">
    <property type="entry name" value="Velvet_dom_sf"/>
</dbReference>
<feature type="domain" description="Velvet" evidence="5">
    <location>
        <begin position="54"/>
        <end position="241"/>
    </location>
</feature>
<dbReference type="InterPro" id="IPR021740">
    <property type="entry name" value="Velvet"/>
</dbReference>
<dbReference type="AlphaFoldDB" id="A0AAD5TYG8"/>
<evidence type="ECO:0000259" key="5">
    <source>
        <dbReference type="PROSITE" id="PS51821"/>
    </source>
</evidence>
<dbReference type="GO" id="GO:0005634">
    <property type="term" value="C:nucleus"/>
    <property type="evidence" value="ECO:0007669"/>
    <property type="project" value="UniProtKB-SubCell"/>
</dbReference>
<keyword evidence="4" id="KW-0539">Nucleus</keyword>
<name>A0AAD5TYG8_9FUNG</name>